<name>A0A415HLH1_9BACE</name>
<dbReference type="Proteomes" id="UP001197958">
    <property type="component" value="Unassembled WGS sequence"/>
</dbReference>
<dbReference type="RefSeq" id="WP_087318069.1">
    <property type="nucleotide sequence ID" value="NZ_CP183042.1"/>
</dbReference>
<reference evidence="2 3" key="1">
    <citation type="submission" date="2018-08" db="EMBL/GenBank/DDBJ databases">
        <title>A genome reference for cultivated species of the human gut microbiota.</title>
        <authorList>
            <person name="Zou Y."/>
            <person name="Xue W."/>
            <person name="Luo G."/>
        </authorList>
    </citation>
    <scope>NUCLEOTIDE SEQUENCE [LARGE SCALE GENOMIC DNA]</scope>
    <source>
        <strain evidence="2 3">AF39-6AC</strain>
    </source>
</reference>
<evidence type="ECO:0000313" key="2">
    <source>
        <dbReference type="EMBL" id="RHK93999.1"/>
    </source>
</evidence>
<evidence type="ECO:0000313" key="1">
    <source>
        <dbReference type="EMBL" id="MCA4522302.1"/>
    </source>
</evidence>
<reference evidence="1" key="2">
    <citation type="submission" date="2023-08" db="EMBL/GenBank/DDBJ databases">
        <title>Mucin Metabolism Genes Underlie the Key Renovations of Bacteroides xylanisolvens Genomes in Captive Great Apes.</title>
        <authorList>
            <person name="Nishida A.H."/>
        </authorList>
    </citation>
    <scope>NUCLEOTIDE SEQUENCE</scope>
    <source>
        <strain evidence="1">P19.10B</strain>
    </source>
</reference>
<protein>
    <submittedName>
        <fullName evidence="2">Uncharacterized protein</fullName>
    </submittedName>
</protein>
<dbReference type="EMBL" id="JAIWWW010000007">
    <property type="protein sequence ID" value="MCA4522302.1"/>
    <property type="molecule type" value="Genomic_DNA"/>
</dbReference>
<dbReference type="Proteomes" id="UP000284417">
    <property type="component" value="Unassembled WGS sequence"/>
</dbReference>
<accession>A0A415HLH1</accession>
<organism evidence="2 3">
    <name type="scientific">Bacteroides xylanisolvens</name>
    <dbReference type="NCBI Taxonomy" id="371601"/>
    <lineage>
        <taxon>Bacteria</taxon>
        <taxon>Pseudomonadati</taxon>
        <taxon>Bacteroidota</taxon>
        <taxon>Bacteroidia</taxon>
        <taxon>Bacteroidales</taxon>
        <taxon>Bacteroidaceae</taxon>
        <taxon>Bacteroides</taxon>
    </lineage>
</organism>
<sequence length="100" mass="11425">MKKALRLEKIGKYMFCLDAVINEVVIWNNASENNYELIFQSSANIVFGYISTYGGPPGMIVGTMYYSMTFTPHGFIFCPITEPTFCSSDNTYVEPYKKIY</sequence>
<comment type="caution">
    <text evidence="2">The sequence shown here is derived from an EMBL/GenBank/DDBJ whole genome shotgun (WGS) entry which is preliminary data.</text>
</comment>
<dbReference type="EMBL" id="QROC01000020">
    <property type="protein sequence ID" value="RHK93999.1"/>
    <property type="molecule type" value="Genomic_DNA"/>
</dbReference>
<evidence type="ECO:0000313" key="3">
    <source>
        <dbReference type="Proteomes" id="UP000284417"/>
    </source>
</evidence>
<proteinExistence type="predicted"/>
<dbReference type="AlphaFoldDB" id="A0A415HLH1"/>
<gene>
    <name evidence="2" type="ORF">DW042_15445</name>
    <name evidence="1" type="ORF">LDZ35_03625</name>
</gene>